<dbReference type="GO" id="GO:0005634">
    <property type="term" value="C:nucleus"/>
    <property type="evidence" value="ECO:0007669"/>
    <property type="project" value="UniProtKB-SubCell"/>
</dbReference>
<feature type="region of interest" description="Disordered" evidence="10">
    <location>
        <begin position="277"/>
        <end position="305"/>
    </location>
</feature>
<dbReference type="InterPro" id="IPR004827">
    <property type="entry name" value="bZIP"/>
</dbReference>
<dbReference type="InterPro" id="IPR046347">
    <property type="entry name" value="bZIP_sf"/>
</dbReference>
<dbReference type="EMBL" id="JBANAX010000466">
    <property type="protein sequence ID" value="KAL1207763.1"/>
    <property type="molecule type" value="Genomic_DNA"/>
</dbReference>
<comment type="similarity">
    <text evidence="8">Belongs to the bZIP family. ABI5 subfamily.</text>
</comment>
<dbReference type="PROSITE" id="PS00036">
    <property type="entry name" value="BZIP_BASIC"/>
    <property type="match status" value="1"/>
</dbReference>
<comment type="subcellular location">
    <subcellularLocation>
        <location evidence="1">Nucleus</location>
    </subcellularLocation>
</comment>
<keyword evidence="13" id="KW-1185">Reference proteome</keyword>
<evidence type="ECO:0000256" key="10">
    <source>
        <dbReference type="SAM" id="MobiDB-lite"/>
    </source>
</evidence>
<dbReference type="SUPFAM" id="SSF57959">
    <property type="entry name" value="Leucine zipper domain"/>
    <property type="match status" value="1"/>
</dbReference>
<evidence type="ECO:0000259" key="11">
    <source>
        <dbReference type="PROSITE" id="PS50217"/>
    </source>
</evidence>
<keyword evidence="7" id="KW-0539">Nucleus</keyword>
<comment type="caution">
    <text evidence="12">The sequence shown here is derived from an EMBL/GenBank/DDBJ whole genome shotgun (WGS) entry which is preliminary data.</text>
</comment>
<reference evidence="12 13" key="1">
    <citation type="submission" date="2024-04" db="EMBL/GenBank/DDBJ databases">
        <title>Genome assembly C_amara_ONT_v2.</title>
        <authorList>
            <person name="Yant L."/>
            <person name="Moore C."/>
            <person name="Slenker M."/>
        </authorList>
    </citation>
    <scope>NUCLEOTIDE SEQUENCE [LARGE SCALE GENOMIC DNA]</scope>
    <source>
        <tissue evidence="12">Leaf</tissue>
    </source>
</reference>
<evidence type="ECO:0000256" key="3">
    <source>
        <dbReference type="ARBA" id="ARBA00022682"/>
    </source>
</evidence>
<feature type="region of interest" description="Disordered" evidence="10">
    <location>
        <begin position="374"/>
        <end position="395"/>
    </location>
</feature>
<keyword evidence="2" id="KW-0597">Phosphoprotein</keyword>
<dbReference type="GO" id="GO:0003677">
    <property type="term" value="F:DNA binding"/>
    <property type="evidence" value="ECO:0007669"/>
    <property type="project" value="UniProtKB-KW"/>
</dbReference>
<keyword evidence="6" id="KW-0804">Transcription</keyword>
<evidence type="ECO:0000256" key="8">
    <source>
        <dbReference type="ARBA" id="ARBA00061369"/>
    </source>
</evidence>
<evidence type="ECO:0000313" key="12">
    <source>
        <dbReference type="EMBL" id="KAL1207763.1"/>
    </source>
</evidence>
<dbReference type="PANTHER" id="PTHR22952">
    <property type="entry name" value="CAMP-RESPONSE ELEMENT BINDING PROTEIN-RELATED"/>
    <property type="match status" value="1"/>
</dbReference>
<gene>
    <name evidence="12" type="ORF">V5N11_000495</name>
</gene>
<evidence type="ECO:0000256" key="4">
    <source>
        <dbReference type="ARBA" id="ARBA00023015"/>
    </source>
</evidence>
<dbReference type="CDD" id="cd14707">
    <property type="entry name" value="bZIP_plant_BZIP46"/>
    <property type="match status" value="1"/>
</dbReference>
<evidence type="ECO:0000256" key="5">
    <source>
        <dbReference type="ARBA" id="ARBA00023125"/>
    </source>
</evidence>
<organism evidence="12 13">
    <name type="scientific">Cardamine amara subsp. amara</name>
    <dbReference type="NCBI Taxonomy" id="228776"/>
    <lineage>
        <taxon>Eukaryota</taxon>
        <taxon>Viridiplantae</taxon>
        <taxon>Streptophyta</taxon>
        <taxon>Embryophyta</taxon>
        <taxon>Tracheophyta</taxon>
        <taxon>Spermatophyta</taxon>
        <taxon>Magnoliopsida</taxon>
        <taxon>eudicotyledons</taxon>
        <taxon>Gunneridae</taxon>
        <taxon>Pentapetalae</taxon>
        <taxon>rosids</taxon>
        <taxon>malvids</taxon>
        <taxon>Brassicales</taxon>
        <taxon>Brassicaceae</taxon>
        <taxon>Cardamineae</taxon>
        <taxon>Cardamine</taxon>
    </lineage>
</organism>
<feature type="domain" description="BZIP" evidence="11">
    <location>
        <begin position="315"/>
        <end position="378"/>
    </location>
</feature>
<accession>A0ABD1ALY7</accession>
<feature type="coiled-coil region" evidence="9">
    <location>
        <begin position="333"/>
        <end position="370"/>
    </location>
</feature>
<keyword evidence="3" id="KW-0938">Abscisic acid signaling pathway</keyword>
<feature type="compositionally biased region" description="Low complexity" evidence="10">
    <location>
        <begin position="1"/>
        <end position="13"/>
    </location>
</feature>
<evidence type="ECO:0000256" key="2">
    <source>
        <dbReference type="ARBA" id="ARBA00022553"/>
    </source>
</evidence>
<keyword evidence="4" id="KW-0805">Transcription regulation</keyword>
<dbReference type="AlphaFoldDB" id="A0ABD1ALY7"/>
<dbReference type="Gene3D" id="1.20.5.170">
    <property type="match status" value="1"/>
</dbReference>
<evidence type="ECO:0000313" key="13">
    <source>
        <dbReference type="Proteomes" id="UP001558713"/>
    </source>
</evidence>
<evidence type="ECO:0000256" key="1">
    <source>
        <dbReference type="ARBA" id="ARBA00004123"/>
    </source>
</evidence>
<sequence length="395" mass="42307">MNFKNNNLGNQPPGDGGGGGLTGPALTRQGSIYSLTFDEFQNTLGKDFGSMNMDELLKNIWSAEETQAMASGMVSVGGGGQEGLQLQRQGSLTLSRTLSQKTVDQVWRDLSNSGAQAQGQVQAQRQQTLGEVTLEEFLVRAGVVREEAQIVDNDKGGYFMNDANTGFSVAFQQPSPRVVPGLMGVESVNQFQVQGSSLPLNVNGARSTYQQPQPQQQQPIMPKQPGFGYGTGIRSGGLIGLGDQSLTNNMGLVQGGGGAAIPGALGVGAVSPVTPLSSDGIGKSNGDSSSLSPSPYMFNGGVRGRKSGGAVEKVVERRQRRMIKNRESAARSRARKQAYTVELEAEVAKLKEENDELQRKQAKIMEMQKNQEVEMRNLLQGGGKKRLRRTESGPW</sequence>
<feature type="region of interest" description="Disordered" evidence="10">
    <location>
        <begin position="1"/>
        <end position="25"/>
    </location>
</feature>
<evidence type="ECO:0000256" key="9">
    <source>
        <dbReference type="SAM" id="Coils"/>
    </source>
</evidence>
<dbReference type="FunFam" id="1.20.5.170:FF:000048">
    <property type="entry name" value="ABSCISIC ACID-INSENSITIVE 5-like protein 5"/>
    <property type="match status" value="1"/>
</dbReference>
<dbReference type="GO" id="GO:0009738">
    <property type="term" value="P:abscisic acid-activated signaling pathway"/>
    <property type="evidence" value="ECO:0007669"/>
    <property type="project" value="UniProtKB-KW"/>
</dbReference>
<dbReference type="InterPro" id="IPR043452">
    <property type="entry name" value="BZIP46-like"/>
</dbReference>
<proteinExistence type="inferred from homology"/>
<keyword evidence="9" id="KW-0175">Coiled coil</keyword>
<dbReference type="SMART" id="SM00338">
    <property type="entry name" value="BRLZ"/>
    <property type="match status" value="1"/>
</dbReference>
<evidence type="ECO:0000256" key="7">
    <source>
        <dbReference type="ARBA" id="ARBA00023242"/>
    </source>
</evidence>
<protein>
    <submittedName>
        <fullName evidence="12">ABSCISIC ACID-INSENSITIVE 5-like protein 5</fullName>
    </submittedName>
</protein>
<dbReference type="PANTHER" id="PTHR22952:SF446">
    <property type="entry name" value="ABSCISIC ACID-INSENSITIVE 5-LIKE PROTEIN 5-RELATED"/>
    <property type="match status" value="1"/>
</dbReference>
<dbReference type="Pfam" id="PF00170">
    <property type="entry name" value="bZIP_1"/>
    <property type="match status" value="1"/>
</dbReference>
<dbReference type="PROSITE" id="PS50217">
    <property type="entry name" value="BZIP"/>
    <property type="match status" value="1"/>
</dbReference>
<dbReference type="Proteomes" id="UP001558713">
    <property type="component" value="Unassembled WGS sequence"/>
</dbReference>
<name>A0ABD1ALY7_CARAN</name>
<keyword evidence="5" id="KW-0238">DNA-binding</keyword>
<evidence type="ECO:0000256" key="6">
    <source>
        <dbReference type="ARBA" id="ARBA00023163"/>
    </source>
</evidence>